<protein>
    <recommendedName>
        <fullName evidence="2">Peptidase M16 C-terminal domain-containing protein</fullName>
    </recommendedName>
</protein>
<dbReference type="GO" id="GO:0046872">
    <property type="term" value="F:metal ion binding"/>
    <property type="evidence" value="ECO:0007669"/>
    <property type="project" value="InterPro"/>
</dbReference>
<dbReference type="InterPro" id="IPR050361">
    <property type="entry name" value="MPP/UQCRC_Complex"/>
</dbReference>
<evidence type="ECO:0000313" key="4">
    <source>
        <dbReference type="Proteomes" id="UP000177821"/>
    </source>
</evidence>
<name>A0A1G1WNV4_9BACT</name>
<evidence type="ECO:0000313" key="3">
    <source>
        <dbReference type="EMBL" id="OGY29428.1"/>
    </source>
</evidence>
<proteinExistence type="inferred from homology"/>
<evidence type="ECO:0000259" key="2">
    <source>
        <dbReference type="Pfam" id="PF05193"/>
    </source>
</evidence>
<reference evidence="3 4" key="1">
    <citation type="journal article" date="2016" name="Nat. Commun.">
        <title>Thousands of microbial genomes shed light on interconnected biogeochemical processes in an aquifer system.</title>
        <authorList>
            <person name="Anantharaman K."/>
            <person name="Brown C.T."/>
            <person name="Hug L.A."/>
            <person name="Sharon I."/>
            <person name="Castelle C.J."/>
            <person name="Probst A.J."/>
            <person name="Thomas B.C."/>
            <person name="Singh A."/>
            <person name="Wilkins M.J."/>
            <person name="Karaoz U."/>
            <person name="Brodie E.L."/>
            <person name="Williams K.H."/>
            <person name="Hubbard S.S."/>
            <person name="Banfield J.F."/>
        </authorList>
    </citation>
    <scope>NUCLEOTIDE SEQUENCE [LARGE SCALE GENOMIC DNA]</scope>
</reference>
<feature type="domain" description="Peptidase M16 C-terminal" evidence="2">
    <location>
        <begin position="39"/>
        <end position="214"/>
    </location>
</feature>
<dbReference type="PANTHER" id="PTHR11851">
    <property type="entry name" value="METALLOPROTEASE"/>
    <property type="match status" value="1"/>
</dbReference>
<dbReference type="InterPro" id="IPR007863">
    <property type="entry name" value="Peptidase_M16_C"/>
</dbReference>
<dbReference type="InterPro" id="IPR011249">
    <property type="entry name" value="Metalloenz_LuxS/M16"/>
</dbReference>
<gene>
    <name evidence="3" type="ORF">A3J50_00130</name>
</gene>
<evidence type="ECO:0000256" key="1">
    <source>
        <dbReference type="ARBA" id="ARBA00007261"/>
    </source>
</evidence>
<dbReference type="AlphaFoldDB" id="A0A1G1WNV4"/>
<comment type="similarity">
    <text evidence="1">Belongs to the peptidase M16 family.</text>
</comment>
<dbReference type="Pfam" id="PF05193">
    <property type="entry name" value="Peptidase_M16_C"/>
    <property type="match status" value="1"/>
</dbReference>
<comment type="caution">
    <text evidence="3">The sequence shown here is derived from an EMBL/GenBank/DDBJ whole genome shotgun (WGS) entry which is preliminary data.</text>
</comment>
<accession>A0A1G1WNV4</accession>
<dbReference type="Proteomes" id="UP000177821">
    <property type="component" value="Unassembled WGS sequence"/>
</dbReference>
<sequence length="296" mass="33847">MRMYMDMPTRYISNVYDSLLFGDHPLGWDVVGHTESINSISQESFKNYLKTFYSPQNIVLGIAGDITSEKARVLGEKYLGSLDTRTDNRFVPYHSKQERPVVKIAYKDTEQAHFALGYRSYPLGHRNHYISAVLSNILGGTMSSRLFIELRERRGLGYYVRCSTDEYLDSGTIVVNAGVQKDKISEAIELTLKEFEKITRESVPEEELAKAKEYLKGKIVLELEDSKEVSALYLLQETLEKEIKTPFEIMDHVDLVTADQVQSVAKELFTKQNLNLAMIGPYKDDNKFQDILESSQ</sequence>
<dbReference type="PANTHER" id="PTHR11851:SF49">
    <property type="entry name" value="MITOCHONDRIAL-PROCESSING PEPTIDASE SUBUNIT ALPHA"/>
    <property type="match status" value="1"/>
</dbReference>
<organism evidence="3 4">
    <name type="scientific">Candidatus Woykebacteria bacterium RIFCSPHIGHO2_02_FULL_43_16b</name>
    <dbReference type="NCBI Taxonomy" id="1802601"/>
    <lineage>
        <taxon>Bacteria</taxon>
        <taxon>Candidatus Woykeibacteriota</taxon>
    </lineage>
</organism>
<dbReference type="SUPFAM" id="SSF63411">
    <property type="entry name" value="LuxS/MPP-like metallohydrolase"/>
    <property type="match status" value="2"/>
</dbReference>
<dbReference type="EMBL" id="MHCX01000026">
    <property type="protein sequence ID" value="OGY29428.1"/>
    <property type="molecule type" value="Genomic_DNA"/>
</dbReference>
<dbReference type="Gene3D" id="3.30.830.10">
    <property type="entry name" value="Metalloenzyme, LuxS/M16 peptidase-like"/>
    <property type="match status" value="2"/>
</dbReference>